<evidence type="ECO:0000256" key="16">
    <source>
        <dbReference type="ARBA" id="ARBA00045018"/>
    </source>
</evidence>
<evidence type="ECO:0000256" key="3">
    <source>
        <dbReference type="ARBA" id="ARBA00044878"/>
    </source>
</evidence>
<comment type="catalytic activity">
    <reaction evidence="4">
        <text>L-alpha-aminoacyl-L-arginine(out) = L-alpha-aminoacyl-L-arginine(in)</text>
        <dbReference type="Rhea" id="RHEA:79367"/>
        <dbReference type="ChEBI" id="CHEBI:229968"/>
    </reaction>
</comment>
<comment type="catalytic activity">
    <reaction evidence="6">
        <text>L-lysyl-L-alpha-amino acid(out) = L-lysyl-L-alpha-amino acid(in)</text>
        <dbReference type="Rhea" id="RHEA:79387"/>
        <dbReference type="ChEBI" id="CHEBI:229965"/>
    </reaction>
</comment>
<feature type="transmembrane region" description="Helical" evidence="20">
    <location>
        <begin position="385"/>
        <end position="403"/>
    </location>
</feature>
<dbReference type="Pfam" id="PF07690">
    <property type="entry name" value="MFS_1"/>
    <property type="match status" value="1"/>
</dbReference>
<evidence type="ECO:0000256" key="20">
    <source>
        <dbReference type="SAM" id="Phobius"/>
    </source>
</evidence>
<feature type="transmembrane region" description="Helical" evidence="20">
    <location>
        <begin position="509"/>
        <end position="535"/>
    </location>
</feature>
<comment type="catalytic activity">
    <reaction evidence="5">
        <text>L-alpha-aminoacyl-L-histidine(out) = L-alpha-aminoacyl-L-histidine(in)</text>
        <dbReference type="Rhea" id="RHEA:79375"/>
        <dbReference type="ChEBI" id="CHEBI:229967"/>
    </reaction>
</comment>
<comment type="catalytic activity">
    <reaction evidence="11">
        <text>L-arginyl-glycine(out) = L-arginyl-glycine(in)</text>
        <dbReference type="Rhea" id="RHEA:79391"/>
        <dbReference type="ChEBI" id="CHEBI:229955"/>
    </reaction>
</comment>
<comment type="catalytic activity">
    <reaction evidence="7">
        <text>L-alpha-aminoacyl-L-lysine(out) = L-alpha-aminoacyl-L-lysine(in)</text>
        <dbReference type="Rhea" id="RHEA:79383"/>
        <dbReference type="ChEBI" id="CHEBI:229966"/>
    </reaction>
</comment>
<organism evidence="21 22">
    <name type="scientific">Malassezia restricta (strain ATCC 96810 / NBRC 103918 / CBS 7877)</name>
    <name type="common">Seborrheic dermatitis infection agent</name>
    <dbReference type="NCBI Taxonomy" id="425264"/>
    <lineage>
        <taxon>Eukaryota</taxon>
        <taxon>Fungi</taxon>
        <taxon>Dikarya</taxon>
        <taxon>Basidiomycota</taxon>
        <taxon>Ustilaginomycotina</taxon>
        <taxon>Malasseziomycetes</taxon>
        <taxon>Malasseziales</taxon>
        <taxon>Malasseziaceae</taxon>
        <taxon>Malassezia</taxon>
    </lineage>
</organism>
<evidence type="ECO:0000256" key="17">
    <source>
        <dbReference type="ARBA" id="ARBA00045709"/>
    </source>
</evidence>
<protein>
    <recommendedName>
        <fullName evidence="15">Lysosomal dipeptide transporter MFSD1</fullName>
    </recommendedName>
    <alternativeName>
        <fullName evidence="16">Major facilitator superfamily domain-containing protein 1</fullName>
    </alternativeName>
</protein>
<dbReference type="Proteomes" id="UP000269793">
    <property type="component" value="Chromosome IX"/>
</dbReference>
<evidence type="ECO:0000256" key="13">
    <source>
        <dbReference type="ARBA" id="ARBA00044919"/>
    </source>
</evidence>
<evidence type="ECO:0000256" key="7">
    <source>
        <dbReference type="ARBA" id="ARBA00044893"/>
    </source>
</evidence>
<dbReference type="GO" id="GO:0022857">
    <property type="term" value="F:transmembrane transporter activity"/>
    <property type="evidence" value="ECO:0007669"/>
    <property type="project" value="InterPro"/>
</dbReference>
<evidence type="ECO:0000256" key="15">
    <source>
        <dbReference type="ARBA" id="ARBA00044985"/>
    </source>
</evidence>
<dbReference type="AlphaFoldDB" id="A0A3G2SC98"/>
<dbReference type="SUPFAM" id="SSF103473">
    <property type="entry name" value="MFS general substrate transporter"/>
    <property type="match status" value="1"/>
</dbReference>
<evidence type="ECO:0000256" key="9">
    <source>
        <dbReference type="ARBA" id="ARBA00044899"/>
    </source>
</evidence>
<evidence type="ECO:0000256" key="10">
    <source>
        <dbReference type="ARBA" id="ARBA00044900"/>
    </source>
</evidence>
<evidence type="ECO:0000256" key="18">
    <source>
        <dbReference type="ARBA" id="ARBA00046376"/>
    </source>
</evidence>
<proteinExistence type="predicted"/>
<comment type="subunit">
    <text evidence="18">Homodimer. Interacts with lysosomal protein GLMP (via lumenal domain); the interaction starts while both proteins are still in the endoplasmic reticulum and is required for stabilization of MFSD1 in lysosomes but has no direct effect on its targeting to lysosomes or transporter activity.</text>
</comment>
<comment type="catalytic activity">
    <reaction evidence="12">
        <text>L-histidyl-L-alpha-amino acid(out) = L-histidyl-L-alpha-amino acid(in)</text>
        <dbReference type="Rhea" id="RHEA:79379"/>
        <dbReference type="ChEBI" id="CHEBI:229964"/>
    </reaction>
</comment>
<feature type="compositionally biased region" description="Basic and acidic residues" evidence="19">
    <location>
        <begin position="7"/>
        <end position="25"/>
    </location>
</feature>
<evidence type="ECO:0000256" key="12">
    <source>
        <dbReference type="ARBA" id="ARBA00044912"/>
    </source>
</evidence>
<dbReference type="EMBL" id="CP033156">
    <property type="protein sequence ID" value="AYO45029.1"/>
    <property type="molecule type" value="Genomic_DNA"/>
</dbReference>
<keyword evidence="20" id="KW-1133">Transmembrane helix</keyword>
<comment type="function">
    <text evidence="17">Lysosomal dipeptide uniporter that selectively exports lysine, arginine or histidine-containing dipeptides with a net positive charge from the lysosome lumen into the cytosol. Could play a role in a specific type of protein O-glycosylation indirectly regulating macrophages migration and tissue invasion. Also essential for liver homeostasis.</text>
</comment>
<dbReference type="InterPro" id="IPR036259">
    <property type="entry name" value="MFS_trans_sf"/>
</dbReference>
<sequence length="545" mass="59906">MPSSHTSIDEDAKSTTKHSETASIDGKKEDDQNVMIGAVGATWKEKLTVVLTTLFLTFGANYTLAALPVLKPVILKNTYYRGHLIDNAKYGVMTSASNLINTVLPFFSGVLVDVYGPSYIALFCSTCIAVGNLVLSLGASRGEFNMINGGEILMGIGNVTIHMCQLKIYAHWFRGSTVDGPGLLGLVTGFDVAIGRVFGLMGALIPAPLMEATGKWYWGLWLGFIFSIFAWALCLVYVLHERTLPAPRKIAQSMLHRRCMSPWQHVTAFLGQFWDHVVQVPAAFWILVLVQLLQTGAVASYESNTVDMMVVTRGEDNVASLKSAAYKYSMHYAIPIVLTPIVGLGFDKLGYRSAAISVCACFYIIAMSLMGFSQVHPVVPMLFDAFGYTLNSVPFLTTVPLLVRRQTLMGTAHGILKAFNASGETIMQVAGGSLQDRAVRHGKPMREKYDYMLYLVLTFKGLEALYGGLYHALDRRYFGGVMRMTEKQRVKKEAELGEQSYGSLCRPHAFWTVLGCVTSVLIVAAAYGVFIHFWITNPDEKPGTA</sequence>
<feature type="transmembrane region" description="Helical" evidence="20">
    <location>
        <begin position="118"/>
        <end position="139"/>
    </location>
</feature>
<evidence type="ECO:0000313" key="22">
    <source>
        <dbReference type="Proteomes" id="UP000269793"/>
    </source>
</evidence>
<keyword evidence="20" id="KW-0812">Transmembrane</keyword>
<comment type="catalytic activity">
    <reaction evidence="14">
        <text>L-lysyl-glycine(out) = L-lysyl-glycine(in)</text>
        <dbReference type="Rhea" id="RHEA:79407"/>
        <dbReference type="ChEBI" id="CHEBI:191202"/>
    </reaction>
</comment>
<evidence type="ECO:0000256" key="14">
    <source>
        <dbReference type="ARBA" id="ARBA00044924"/>
    </source>
</evidence>
<feature type="transmembrane region" description="Helical" evidence="20">
    <location>
        <begin position="90"/>
        <end position="112"/>
    </location>
</feature>
<dbReference type="GO" id="GO:0016020">
    <property type="term" value="C:membrane"/>
    <property type="evidence" value="ECO:0007669"/>
    <property type="project" value="UniProtKB-SubCell"/>
</dbReference>
<feature type="transmembrane region" description="Helical" evidence="20">
    <location>
        <begin position="49"/>
        <end position="70"/>
    </location>
</feature>
<keyword evidence="20" id="KW-0472">Membrane</keyword>
<evidence type="ECO:0000256" key="6">
    <source>
        <dbReference type="ARBA" id="ARBA00044891"/>
    </source>
</evidence>
<evidence type="ECO:0000256" key="4">
    <source>
        <dbReference type="ARBA" id="ARBA00044881"/>
    </source>
</evidence>
<feature type="transmembrane region" description="Helical" evidence="20">
    <location>
        <begin position="353"/>
        <end position="373"/>
    </location>
</feature>
<evidence type="ECO:0000256" key="5">
    <source>
        <dbReference type="ARBA" id="ARBA00044884"/>
    </source>
</evidence>
<gene>
    <name evidence="21" type="primary">MFSD1</name>
    <name evidence="21" type="ORF">DNF11_4079</name>
</gene>
<dbReference type="VEuPathDB" id="FungiDB:DNF11_4079"/>
<evidence type="ECO:0000256" key="2">
    <source>
        <dbReference type="ARBA" id="ARBA00044876"/>
    </source>
</evidence>
<keyword evidence="22" id="KW-1185">Reference proteome</keyword>
<dbReference type="InterPro" id="IPR011701">
    <property type="entry name" value="MFS"/>
</dbReference>
<feature type="transmembrane region" description="Helical" evidence="20">
    <location>
        <begin position="282"/>
        <end position="301"/>
    </location>
</feature>
<dbReference type="OrthoDB" id="424834at2759"/>
<name>A0A3G2SC98_MALR7</name>
<comment type="catalytic activity">
    <reaction evidence="8">
        <text>L-aspartyl-L-lysine(out) = L-aspartyl-L-lysine(in)</text>
        <dbReference type="Rhea" id="RHEA:79411"/>
        <dbReference type="ChEBI" id="CHEBI:229953"/>
    </reaction>
</comment>
<evidence type="ECO:0000256" key="11">
    <source>
        <dbReference type="ARBA" id="ARBA00044903"/>
    </source>
</evidence>
<evidence type="ECO:0000256" key="19">
    <source>
        <dbReference type="SAM" id="MobiDB-lite"/>
    </source>
</evidence>
<comment type="subcellular location">
    <subcellularLocation>
        <location evidence="1">Membrane</location>
        <topology evidence="1">Multi-pass membrane protein</topology>
    </subcellularLocation>
</comment>
<dbReference type="InterPro" id="IPR052187">
    <property type="entry name" value="MFSD1"/>
</dbReference>
<evidence type="ECO:0000256" key="8">
    <source>
        <dbReference type="ARBA" id="ARBA00044898"/>
    </source>
</evidence>
<comment type="catalytic activity">
    <reaction evidence="10">
        <text>L-lysyl-L-lysine(out) = L-lysyl-L-lysine(in)</text>
        <dbReference type="Rhea" id="RHEA:79403"/>
        <dbReference type="ChEBI" id="CHEBI:229956"/>
    </reaction>
</comment>
<evidence type="ECO:0000313" key="21">
    <source>
        <dbReference type="EMBL" id="AYO45029.1"/>
    </source>
</evidence>
<comment type="catalytic activity">
    <reaction evidence="9">
        <text>L-arginyl-L-alpha-amino acid(out) = L-arginyl-L-alpha-amino acid(in)</text>
        <dbReference type="Rhea" id="RHEA:79371"/>
        <dbReference type="ChEBI" id="CHEBI:84315"/>
    </reaction>
</comment>
<feature type="region of interest" description="Disordered" evidence="19">
    <location>
        <begin position="1"/>
        <end position="25"/>
    </location>
</feature>
<comment type="catalytic activity">
    <reaction evidence="3">
        <text>L-histidyl-glycine(out) = L-histidyl-glycine(in)</text>
        <dbReference type="Rhea" id="RHEA:79395"/>
        <dbReference type="ChEBI" id="CHEBI:229957"/>
    </reaction>
</comment>
<dbReference type="PANTHER" id="PTHR23512">
    <property type="entry name" value="MAJOR FACILITATOR SUPERFAMILY DOMAIN-CONTAINING PROTEIN 1"/>
    <property type="match status" value="1"/>
</dbReference>
<feature type="transmembrane region" description="Helical" evidence="20">
    <location>
        <begin position="183"/>
        <end position="205"/>
    </location>
</feature>
<dbReference type="Gene3D" id="1.20.1250.20">
    <property type="entry name" value="MFS general substrate transporter like domains"/>
    <property type="match status" value="1"/>
</dbReference>
<feature type="transmembrane region" description="Helical" evidence="20">
    <location>
        <begin position="328"/>
        <end position="346"/>
    </location>
</feature>
<comment type="catalytic activity">
    <reaction evidence="2">
        <text>L-lysyl-L-alanine(out) = L-lysyl-L-alanine(in)</text>
        <dbReference type="Rhea" id="RHEA:79399"/>
        <dbReference type="ChEBI" id="CHEBI:229954"/>
    </reaction>
</comment>
<accession>A0A3G2SC98</accession>
<reference evidence="21 22" key="1">
    <citation type="submission" date="2018-10" db="EMBL/GenBank/DDBJ databases">
        <title>Complete genome sequence of Malassezia restricta CBS 7877.</title>
        <authorList>
            <person name="Morand S.C."/>
            <person name="Bertignac M."/>
            <person name="Iltis A."/>
            <person name="Kolder I."/>
            <person name="Pirovano W."/>
            <person name="Jourdain R."/>
            <person name="Clavaud C."/>
        </authorList>
    </citation>
    <scope>NUCLEOTIDE SEQUENCE [LARGE SCALE GENOMIC DNA]</scope>
    <source>
        <strain evidence="21 22">CBS 7877</strain>
    </source>
</reference>
<dbReference type="PANTHER" id="PTHR23512:SF12">
    <property type="entry name" value="TRANSPORTER, PUTATIVE (AFU_ORTHOLOGUE AFUA_4G00260)-RELATED"/>
    <property type="match status" value="1"/>
</dbReference>
<feature type="transmembrane region" description="Helical" evidence="20">
    <location>
        <begin position="451"/>
        <end position="473"/>
    </location>
</feature>
<evidence type="ECO:0000256" key="1">
    <source>
        <dbReference type="ARBA" id="ARBA00004141"/>
    </source>
</evidence>
<comment type="catalytic activity">
    <reaction evidence="13">
        <text>L-alanyl-L-lysine(out) = L-alanyl-L-lysine(in)</text>
        <dbReference type="Rhea" id="RHEA:79415"/>
        <dbReference type="ChEBI" id="CHEBI:192470"/>
    </reaction>
</comment>
<feature type="transmembrane region" description="Helical" evidence="20">
    <location>
        <begin position="217"/>
        <end position="239"/>
    </location>
</feature>